<dbReference type="EMBL" id="QEFP02000003">
    <property type="protein sequence ID" value="MCC5446857.1"/>
    <property type="molecule type" value="Genomic_DNA"/>
</dbReference>
<evidence type="ECO:0000313" key="3">
    <source>
        <dbReference type="EMBL" id="MCC5446857.1"/>
    </source>
</evidence>
<comment type="caution">
    <text evidence="4">The sequence shown here is derived from an EMBL/GenBank/DDBJ whole genome shotgun (WGS) entry which is preliminary data.</text>
</comment>
<reference evidence="4" key="2">
    <citation type="submission" date="2017-05" db="EMBL/GenBank/DDBJ databases">
        <authorList>
            <person name="Song R."/>
            <person name="Chenine A.L."/>
            <person name="Ruprecht R.M."/>
        </authorList>
    </citation>
    <scope>NUCLEOTIDE SEQUENCE</scope>
    <source>
        <strain evidence="4">SCGC AB-777_F03</strain>
    </source>
</reference>
<feature type="domain" description="DHHA1" evidence="2">
    <location>
        <begin position="287"/>
        <end position="353"/>
    </location>
</feature>
<dbReference type="Gene3D" id="3.90.1640.30">
    <property type="match status" value="1"/>
</dbReference>
<accession>A0A2T9WLZ0</accession>
<dbReference type="InterPro" id="IPR038763">
    <property type="entry name" value="DHH_sf"/>
</dbReference>
<dbReference type="PANTHER" id="PTHR42146:SF1">
    <property type="entry name" value="OLIGORIBONUCLEASE NRNB"/>
    <property type="match status" value="1"/>
</dbReference>
<name>A0A2T9WLZ0_NANST</name>
<keyword evidence="1" id="KW-0812">Transmembrane</keyword>
<dbReference type="RefSeq" id="WP_228615075.1">
    <property type="nucleotide sequence ID" value="NZ_QEFP02000003.1"/>
</dbReference>
<dbReference type="AlphaFoldDB" id="A0A2T9WLZ0"/>
<dbReference type="SUPFAM" id="SSF64182">
    <property type="entry name" value="DHH phosphoesterases"/>
    <property type="match status" value="1"/>
</dbReference>
<proteinExistence type="predicted"/>
<keyword evidence="1" id="KW-0472">Membrane</keyword>
<dbReference type="Proteomes" id="UP000245509">
    <property type="component" value="Unassembled WGS sequence"/>
</dbReference>
<evidence type="ECO:0000259" key="2">
    <source>
        <dbReference type="Pfam" id="PF02272"/>
    </source>
</evidence>
<organism evidence="4">
    <name type="scientific">Nanobsidianus stetteri</name>
    <dbReference type="NCBI Taxonomy" id="1294122"/>
    <lineage>
        <taxon>Archaea</taxon>
        <taxon>Nanobdellota</taxon>
        <taxon>Candidatus Nanoarchaeia</taxon>
        <taxon>Nanoarchaeales</taxon>
        <taxon>Nanopusillaceae</taxon>
        <taxon>Candidatus Nanobsidianus</taxon>
    </lineage>
</organism>
<reference evidence="4" key="1">
    <citation type="journal article" date="2015" name="Appl. Environ. Microbiol.">
        <title>Nanoarchaeota, Their Sulfolobales Host, and Nanoarchaeota Virus Distribution across Yellowstone National Park Hot Springs.</title>
        <authorList>
            <person name="Munson-McGee J.H."/>
            <person name="Field E.K."/>
            <person name="Bateson M."/>
            <person name="Rooney C."/>
            <person name="Stepanauskas R."/>
            <person name="Young M.J."/>
        </authorList>
    </citation>
    <scope>NUCLEOTIDE SEQUENCE [LARGE SCALE GENOMIC DNA]</scope>
    <source>
        <strain evidence="4">SCGC AB-777_F03</strain>
    </source>
</reference>
<evidence type="ECO:0000256" key="1">
    <source>
        <dbReference type="SAM" id="Phobius"/>
    </source>
</evidence>
<dbReference type="PANTHER" id="PTHR42146">
    <property type="entry name" value="3',5'-CYCLIC-NUCLEOTIDE PHOSPHODIESTERASE"/>
    <property type="match status" value="1"/>
</dbReference>
<dbReference type="GO" id="GO:0003676">
    <property type="term" value="F:nucleic acid binding"/>
    <property type="evidence" value="ECO:0007669"/>
    <property type="project" value="InterPro"/>
</dbReference>
<reference evidence="3" key="3">
    <citation type="submission" date="2017-05" db="EMBL/GenBank/DDBJ databases">
        <authorList>
            <person name="Munson-Mcgee J.H."/>
        </authorList>
    </citation>
    <scope>NUCLEOTIDE SEQUENCE</scope>
    <source>
        <strain evidence="3">SCGC AB-777_F03</strain>
    </source>
</reference>
<evidence type="ECO:0000313" key="4">
    <source>
        <dbReference type="EMBL" id="PVU68853.1"/>
    </source>
</evidence>
<protein>
    <submittedName>
        <fullName evidence="3">DHH family phosphoesterase</fullName>
    </submittedName>
</protein>
<reference evidence="3" key="4">
    <citation type="submission" date="2021-11" db="EMBL/GenBank/DDBJ databases">
        <authorList>
            <person name="Munson-Mcgee J."/>
            <person name="Field E."/>
            <person name="Bateson M."/>
            <person name="Rooney C."/>
            <person name="Stepanauskas R."/>
            <person name="Young M."/>
        </authorList>
    </citation>
    <scope>NUCLEOTIDE SEQUENCE</scope>
    <source>
        <strain evidence="3">SCGC AB-777_F03</strain>
    </source>
</reference>
<dbReference type="EMBL" id="QEFP01000002">
    <property type="protein sequence ID" value="PVU68853.1"/>
    <property type="molecule type" value="Genomic_DNA"/>
</dbReference>
<dbReference type="InterPro" id="IPR052968">
    <property type="entry name" value="Nucleotide_metab_enz"/>
</dbReference>
<feature type="transmembrane region" description="Helical" evidence="1">
    <location>
        <begin position="188"/>
        <end position="206"/>
    </location>
</feature>
<dbReference type="Pfam" id="PF02272">
    <property type="entry name" value="DHHA1"/>
    <property type="match status" value="1"/>
</dbReference>
<dbReference type="InterPro" id="IPR003156">
    <property type="entry name" value="DHHA1_dom"/>
</dbReference>
<dbReference type="Gene3D" id="3.10.310.30">
    <property type="match status" value="1"/>
</dbReference>
<gene>
    <name evidence="3" type="ORF">DDW03_000345</name>
    <name evidence="4" type="ORF">DDW03_00745</name>
</gene>
<sequence>MDFSDIAKEIKDSNEEILIVADSDLDGKMALSLMKIILEKLNKKYMEYFRITGENNLDLIRILDGIIFNKKTINTIIFLDTPMDDKYLISFSKRHEKIKIIYLDHHKRRVPEDLPNNLIYFDVRALFNLEICTTSISYRIGKILFGDEFSKYSLLASIGSIGDFMLENDKELLKDLLKNYKGFYNGKYFYIPYIIYFYLFLIAHPYEISKNIDKALNIEEFIKEFDLKKLKNRAIKYYEGLKSAKKIYESEKLLVFKAKKSSVISTILSSFYPEKIIVVLSLREKLFGRLFKGKYKKYSISLRNQSGKYDLGILMREFAKIYGISGGGHPKAAGGLIYEKDIENLIKFLEEKANGKN</sequence>
<keyword evidence="1" id="KW-1133">Transmembrane helix</keyword>